<organism evidence="2 3">
    <name type="scientific">Muraenolepis orangiensis</name>
    <name type="common">Patagonian moray cod</name>
    <dbReference type="NCBI Taxonomy" id="630683"/>
    <lineage>
        <taxon>Eukaryota</taxon>
        <taxon>Metazoa</taxon>
        <taxon>Chordata</taxon>
        <taxon>Craniata</taxon>
        <taxon>Vertebrata</taxon>
        <taxon>Euteleostomi</taxon>
        <taxon>Actinopterygii</taxon>
        <taxon>Neopterygii</taxon>
        <taxon>Teleostei</taxon>
        <taxon>Neoteleostei</taxon>
        <taxon>Acanthomorphata</taxon>
        <taxon>Zeiogadaria</taxon>
        <taxon>Gadariae</taxon>
        <taxon>Gadiformes</taxon>
        <taxon>Muraenolepidoidei</taxon>
        <taxon>Muraenolepididae</taxon>
        <taxon>Muraenolepis</taxon>
    </lineage>
</organism>
<accession>A0A9Q0DR77</accession>
<gene>
    <name evidence="2" type="ORF">NHX12_007242</name>
</gene>
<feature type="region of interest" description="Disordered" evidence="1">
    <location>
        <begin position="1"/>
        <end position="33"/>
    </location>
</feature>
<feature type="non-terminal residue" evidence="2">
    <location>
        <position position="60"/>
    </location>
</feature>
<feature type="compositionally biased region" description="Polar residues" evidence="1">
    <location>
        <begin position="1"/>
        <end position="14"/>
    </location>
</feature>
<name>A0A9Q0DR77_9TELE</name>
<reference evidence="2" key="1">
    <citation type="submission" date="2022-07" db="EMBL/GenBank/DDBJ databases">
        <title>Chromosome-level genome of Muraenolepis orangiensis.</title>
        <authorList>
            <person name="Kim J."/>
        </authorList>
    </citation>
    <scope>NUCLEOTIDE SEQUENCE</scope>
    <source>
        <strain evidence="2">KU_S4_2022</strain>
        <tissue evidence="2">Muscle</tissue>
    </source>
</reference>
<evidence type="ECO:0000313" key="2">
    <source>
        <dbReference type="EMBL" id="KAJ3592113.1"/>
    </source>
</evidence>
<proteinExistence type="predicted"/>
<evidence type="ECO:0000313" key="3">
    <source>
        <dbReference type="Proteomes" id="UP001148018"/>
    </source>
</evidence>
<dbReference type="EMBL" id="JANIIK010000113">
    <property type="protein sequence ID" value="KAJ3592113.1"/>
    <property type="molecule type" value="Genomic_DNA"/>
</dbReference>
<dbReference type="Proteomes" id="UP001148018">
    <property type="component" value="Unassembled WGS sequence"/>
</dbReference>
<sequence length="60" mass="6514">MEVQAAEQQLSSYPVNDGRRGLLKGPAVPTGGDPIKMRVVVPLNGRLGRAQRGHLENHNK</sequence>
<keyword evidence="3" id="KW-1185">Reference proteome</keyword>
<evidence type="ECO:0000256" key="1">
    <source>
        <dbReference type="SAM" id="MobiDB-lite"/>
    </source>
</evidence>
<dbReference type="AlphaFoldDB" id="A0A9Q0DR77"/>
<protein>
    <submittedName>
        <fullName evidence="2">Uncharacterized protein</fullName>
    </submittedName>
</protein>
<comment type="caution">
    <text evidence="2">The sequence shown here is derived from an EMBL/GenBank/DDBJ whole genome shotgun (WGS) entry which is preliminary data.</text>
</comment>